<accession>G3A522</accession>
<feature type="compositionally biased region" description="Basic and acidic residues" evidence="1">
    <location>
        <begin position="25"/>
        <end position="35"/>
    </location>
</feature>
<gene>
    <name evidence="2" type="ORF">RALSY_30801</name>
</gene>
<reference evidence="2" key="1">
    <citation type="journal article" date="2011" name="PLoS ONE">
        <title>Ralstonia syzygii, the Blood Disease Bacterium and some Asian R. solanacearum strains form a single genomic species despite divergent lifestyles.</title>
        <authorList>
            <person name="Remenant B."/>
            <person name="de Cambiaire J.C."/>
            <person name="Cellier G."/>
            <person name="Jacobs J.M."/>
            <person name="Mangenot S."/>
            <person name="Barbe V."/>
            <person name="Lajus A."/>
            <person name="Vallenet D."/>
            <person name="Medigue C."/>
            <person name="Fegan M."/>
            <person name="Allen C."/>
            <person name="Prior P."/>
        </authorList>
    </citation>
    <scope>NUCLEOTIDE SEQUENCE</scope>
    <source>
        <strain evidence="2">R24</strain>
    </source>
</reference>
<feature type="region of interest" description="Disordered" evidence="1">
    <location>
        <begin position="1"/>
        <end position="86"/>
    </location>
</feature>
<evidence type="ECO:0000313" key="2">
    <source>
        <dbReference type="EMBL" id="CCA89036.1"/>
    </source>
</evidence>
<sequence>MSRTGRLRPNQGFRESRVQTGATPMHDRPVPERNMTRGSPDFTSSQGSRRRQAAGVLSPGHRCVSQRMPLGRRESVRKSSRKPAHA</sequence>
<reference evidence="2" key="2">
    <citation type="submission" date="2011-04" db="EMBL/GenBank/DDBJ databases">
        <authorList>
            <person name="Genoscope - CEA"/>
        </authorList>
    </citation>
    <scope>NUCLEOTIDE SEQUENCE</scope>
    <source>
        <strain evidence="2">R24</strain>
    </source>
</reference>
<dbReference type="AlphaFoldDB" id="G3A522"/>
<evidence type="ECO:0000256" key="1">
    <source>
        <dbReference type="SAM" id="MobiDB-lite"/>
    </source>
</evidence>
<organism evidence="2">
    <name type="scientific">Ralstonia syzygii R24</name>
    <dbReference type="NCBI Taxonomy" id="907261"/>
    <lineage>
        <taxon>Bacteria</taxon>
        <taxon>Pseudomonadati</taxon>
        <taxon>Pseudomonadota</taxon>
        <taxon>Betaproteobacteria</taxon>
        <taxon>Burkholderiales</taxon>
        <taxon>Burkholderiaceae</taxon>
        <taxon>Ralstonia</taxon>
        <taxon>Ralstonia solanacearum species complex</taxon>
    </lineage>
</organism>
<dbReference type="EMBL" id="FR854088">
    <property type="protein sequence ID" value="CCA89036.1"/>
    <property type="molecule type" value="Genomic_DNA"/>
</dbReference>
<proteinExistence type="predicted"/>
<name>G3A522_9RALS</name>
<protein>
    <submittedName>
        <fullName evidence="2">Uncharacterized protein</fullName>
    </submittedName>
</protein>